<comment type="similarity">
    <text evidence="2">Belongs to the GHMP kinase family. Mevalonate kinase subfamily.</text>
</comment>
<dbReference type="InterPro" id="IPR013750">
    <property type="entry name" value="GHMP_kinase_C_dom"/>
</dbReference>
<dbReference type="GO" id="GO:0005777">
    <property type="term" value="C:peroxisome"/>
    <property type="evidence" value="ECO:0007669"/>
    <property type="project" value="TreeGrafter"/>
</dbReference>
<dbReference type="InterPro" id="IPR014721">
    <property type="entry name" value="Ribsml_uS5_D2-typ_fold_subgr"/>
</dbReference>
<accession>A0AAV2Z6W9</accession>
<keyword evidence="4" id="KW-0444">Lipid biosynthesis</keyword>
<proteinExistence type="inferred from homology"/>
<dbReference type="InterPro" id="IPR036554">
    <property type="entry name" value="GHMP_kinase_C_sf"/>
</dbReference>
<dbReference type="InterPro" id="IPR006204">
    <property type="entry name" value="GHMP_kinase_N_dom"/>
</dbReference>
<dbReference type="InterPro" id="IPR020568">
    <property type="entry name" value="Ribosomal_Su5_D2-typ_SF"/>
</dbReference>
<evidence type="ECO:0000313" key="14">
    <source>
        <dbReference type="EMBL" id="DBA01309.1"/>
    </source>
</evidence>
<evidence type="ECO:0000256" key="5">
    <source>
        <dbReference type="ARBA" id="ARBA00022679"/>
    </source>
</evidence>
<evidence type="ECO:0000256" key="3">
    <source>
        <dbReference type="ARBA" id="ARBA00012958"/>
    </source>
</evidence>
<keyword evidence="10" id="KW-0443">Lipid metabolism</keyword>
<feature type="domain" description="GHMP kinase N-terminal" evidence="12">
    <location>
        <begin position="169"/>
        <end position="234"/>
    </location>
</feature>
<gene>
    <name evidence="14" type="ORF">N0F65_001814</name>
</gene>
<reference evidence="14" key="1">
    <citation type="submission" date="2022-11" db="EMBL/GenBank/DDBJ databases">
        <authorList>
            <person name="Morgan W.R."/>
            <person name="Tartar A."/>
        </authorList>
    </citation>
    <scope>NUCLEOTIDE SEQUENCE</scope>
    <source>
        <strain evidence="14">ARSEF 373</strain>
    </source>
</reference>
<comment type="pathway">
    <text evidence="1">Isoprenoid biosynthesis; isopentenyl diphosphate biosynthesis via mevalonate pathway; isopentenyl diphosphate from (R)-mevalonate: step 2/3.</text>
</comment>
<reference evidence="14" key="2">
    <citation type="journal article" date="2023" name="Microbiol Resour">
        <title>Decontamination and Annotation of the Draft Genome Sequence of the Oomycete Lagenidium giganteum ARSEF 373.</title>
        <authorList>
            <person name="Morgan W.R."/>
            <person name="Tartar A."/>
        </authorList>
    </citation>
    <scope>NUCLEOTIDE SEQUENCE</scope>
    <source>
        <strain evidence="14">ARSEF 373</strain>
    </source>
</reference>
<evidence type="ECO:0000256" key="2">
    <source>
        <dbReference type="ARBA" id="ARBA00006495"/>
    </source>
</evidence>
<comment type="caution">
    <text evidence="14">The sequence shown here is derived from an EMBL/GenBank/DDBJ whole genome shotgun (WGS) entry which is preliminary data.</text>
</comment>
<dbReference type="EC" id="2.7.4.2" evidence="3"/>
<evidence type="ECO:0000256" key="11">
    <source>
        <dbReference type="ARBA" id="ARBA00023221"/>
    </source>
</evidence>
<evidence type="ECO:0000256" key="10">
    <source>
        <dbReference type="ARBA" id="ARBA00023098"/>
    </source>
</evidence>
<feature type="domain" description="GHMP kinase C-terminal" evidence="13">
    <location>
        <begin position="382"/>
        <end position="450"/>
    </location>
</feature>
<dbReference type="Pfam" id="PF08544">
    <property type="entry name" value="GHMP_kinases_C"/>
    <property type="match status" value="1"/>
</dbReference>
<protein>
    <recommendedName>
        <fullName evidence="3">phosphomevalonate kinase</fullName>
        <ecNumber evidence="3">2.7.4.2</ecNumber>
    </recommendedName>
</protein>
<keyword evidence="8" id="KW-0067">ATP-binding</keyword>
<evidence type="ECO:0000256" key="8">
    <source>
        <dbReference type="ARBA" id="ARBA00022840"/>
    </source>
</evidence>
<dbReference type="PANTHER" id="PTHR31814:SF2">
    <property type="entry name" value="PHOSPHOMEVALONATE KINASE"/>
    <property type="match status" value="1"/>
</dbReference>
<dbReference type="Pfam" id="PF00288">
    <property type="entry name" value="GHMP_kinases_N"/>
    <property type="match status" value="1"/>
</dbReference>
<evidence type="ECO:0000256" key="6">
    <source>
        <dbReference type="ARBA" id="ARBA00022741"/>
    </source>
</evidence>
<dbReference type="GO" id="GO:0019287">
    <property type="term" value="P:isopentenyl diphosphate biosynthetic process, mevalonate pathway"/>
    <property type="evidence" value="ECO:0007669"/>
    <property type="project" value="TreeGrafter"/>
</dbReference>
<dbReference type="InterPro" id="IPR016005">
    <property type="entry name" value="Erg8"/>
</dbReference>
<keyword evidence="9" id="KW-0752">Steroid biosynthesis</keyword>
<sequence>MTVLLTGGYLVLQEQYCGLVLATTARFHTRVETQKIAASNGRDDDVSQSIDHSHALPTHLEPVLTSSTCAADHVQSQTSDRNAYVEETLVATMNGLLGLDQAVLVEHLRAMQQQQERLHVLLQADNDFYSQVHRLQAANQCLCREHLRALPPFLPPSMEQQADGSLVAAKTGMGSSAALITSLVAALMAFFLPTLDLARPGPDLYLIHNMAQLCHCFVQRKIGSGFDVSTACFGSQRYTRFPRSLLDGFSHEDALLPSKIAACVSDHERWACDVRVQPFRLPTGLRLLMGDISAGSATVSLVRQVLNWQQEQPEESKRLMDALHGFNQRVAAGLDALDHALQADPALHEKRVAAADVTSDQWLEINATIGALLLKTREAFVQVRSSLRNMGAQAGVPIEPPSQTDLLDATMALPGVLAAGVPGAGGFDAVFVLVLDASVLPRVEAFWQSYASSASSRICPLLCDVAVTNLGTGLVRE</sequence>
<evidence type="ECO:0000256" key="4">
    <source>
        <dbReference type="ARBA" id="ARBA00022516"/>
    </source>
</evidence>
<dbReference type="SUPFAM" id="SSF54211">
    <property type="entry name" value="Ribosomal protein S5 domain 2-like"/>
    <property type="match status" value="1"/>
</dbReference>
<evidence type="ECO:0000256" key="1">
    <source>
        <dbReference type="ARBA" id="ARBA00005017"/>
    </source>
</evidence>
<dbReference type="Proteomes" id="UP001146120">
    <property type="component" value="Unassembled WGS sequence"/>
</dbReference>
<keyword evidence="7" id="KW-0418">Kinase</keyword>
<dbReference type="PANTHER" id="PTHR31814">
    <property type="match status" value="1"/>
</dbReference>
<dbReference type="PIRSF" id="PIRSF017288">
    <property type="entry name" value="PMK_GHMP_euk"/>
    <property type="match status" value="1"/>
</dbReference>
<keyword evidence="15" id="KW-1185">Reference proteome</keyword>
<dbReference type="Gene3D" id="3.30.230.10">
    <property type="match status" value="1"/>
</dbReference>
<dbReference type="GO" id="GO:0004631">
    <property type="term" value="F:phosphomevalonate kinase activity"/>
    <property type="evidence" value="ECO:0007669"/>
    <property type="project" value="UniProtKB-EC"/>
</dbReference>
<dbReference type="GO" id="GO:0005524">
    <property type="term" value="F:ATP binding"/>
    <property type="evidence" value="ECO:0007669"/>
    <property type="project" value="UniProtKB-KW"/>
</dbReference>
<dbReference type="GO" id="GO:0006694">
    <property type="term" value="P:steroid biosynthetic process"/>
    <property type="evidence" value="ECO:0007669"/>
    <property type="project" value="UniProtKB-KW"/>
</dbReference>
<evidence type="ECO:0000313" key="15">
    <source>
        <dbReference type="Proteomes" id="UP001146120"/>
    </source>
</evidence>
<name>A0AAV2Z6W9_9STRA</name>
<organism evidence="14 15">
    <name type="scientific">Lagenidium giganteum</name>
    <dbReference type="NCBI Taxonomy" id="4803"/>
    <lineage>
        <taxon>Eukaryota</taxon>
        <taxon>Sar</taxon>
        <taxon>Stramenopiles</taxon>
        <taxon>Oomycota</taxon>
        <taxon>Peronosporomycetes</taxon>
        <taxon>Pythiales</taxon>
        <taxon>Pythiaceae</taxon>
    </lineage>
</organism>
<keyword evidence="5" id="KW-0808">Transferase</keyword>
<evidence type="ECO:0000256" key="7">
    <source>
        <dbReference type="ARBA" id="ARBA00022777"/>
    </source>
</evidence>
<evidence type="ECO:0000259" key="13">
    <source>
        <dbReference type="Pfam" id="PF08544"/>
    </source>
</evidence>
<dbReference type="EMBL" id="DAKRPA010000050">
    <property type="protein sequence ID" value="DBA01309.1"/>
    <property type="molecule type" value="Genomic_DNA"/>
</dbReference>
<keyword evidence="6" id="KW-0547">Nucleotide-binding</keyword>
<evidence type="ECO:0000256" key="9">
    <source>
        <dbReference type="ARBA" id="ARBA00022955"/>
    </source>
</evidence>
<dbReference type="AlphaFoldDB" id="A0AAV2Z6W9"/>
<dbReference type="GO" id="GO:0010142">
    <property type="term" value="P:farnesyl diphosphate biosynthetic process, mevalonate pathway"/>
    <property type="evidence" value="ECO:0007669"/>
    <property type="project" value="TreeGrafter"/>
</dbReference>
<dbReference type="InterPro" id="IPR035102">
    <property type="entry name" value="Phosphomevalonate_kinase"/>
</dbReference>
<dbReference type="Gene3D" id="3.30.70.890">
    <property type="entry name" value="GHMP kinase, C-terminal domain"/>
    <property type="match status" value="1"/>
</dbReference>
<keyword evidence="11" id="KW-0753">Steroid metabolism</keyword>
<evidence type="ECO:0000259" key="12">
    <source>
        <dbReference type="Pfam" id="PF00288"/>
    </source>
</evidence>